<organism evidence="1 2">
    <name type="scientific">Haloquadratum walsbyi J07HQW2</name>
    <dbReference type="NCBI Taxonomy" id="1238425"/>
    <lineage>
        <taxon>Archaea</taxon>
        <taxon>Methanobacteriati</taxon>
        <taxon>Methanobacteriota</taxon>
        <taxon>Stenosarchaea group</taxon>
        <taxon>Halobacteria</taxon>
        <taxon>Halobacteriales</taxon>
        <taxon>Haloferacaceae</taxon>
        <taxon>Haloquadratum</taxon>
    </lineage>
</organism>
<dbReference type="EMBL" id="KE356561">
    <property type="protein sequence ID" value="ERG93727.1"/>
    <property type="molecule type" value="Genomic_DNA"/>
</dbReference>
<evidence type="ECO:0000313" key="1">
    <source>
        <dbReference type="EMBL" id="ERG93727.1"/>
    </source>
</evidence>
<reference evidence="1 2" key="1">
    <citation type="journal article" date="2013" name="PLoS ONE">
        <title>Assembly-driven community genomics of a hypersaline microbial ecosystem.</title>
        <authorList>
            <person name="Podell S."/>
            <person name="Ugalde J.A."/>
            <person name="Narasingarao P."/>
            <person name="Banfield J.F."/>
            <person name="Heidelberg K.B."/>
            <person name="Allen E.E."/>
        </authorList>
    </citation>
    <scope>NUCLEOTIDE SEQUENCE [LARGE SCALE GENOMIC DNA]</scope>
    <source>
        <strain evidence="2">J07HQW2</strain>
    </source>
</reference>
<dbReference type="eggNOG" id="arCOG00579">
    <property type="taxonomic scope" value="Archaea"/>
</dbReference>
<name>U1PJ84_9EURY</name>
<evidence type="ECO:0000313" key="2">
    <source>
        <dbReference type="Proteomes" id="UP000030710"/>
    </source>
</evidence>
<dbReference type="Proteomes" id="UP000030710">
    <property type="component" value="Unassembled WGS sequence"/>
</dbReference>
<gene>
    <name evidence="1" type="ORF">J07HQW2_00160</name>
</gene>
<proteinExistence type="predicted"/>
<dbReference type="AlphaFoldDB" id="U1PJ84"/>
<sequence>MMKKMDGVMVCSSCGYEAEQEGDAEEFISTTERTGDELIEISEDATRVNPLPRT</sequence>
<protein>
    <submittedName>
        <fullName evidence="1">Uncharacterized protein</fullName>
    </submittedName>
</protein>
<accession>U1PJ84</accession>
<dbReference type="HOGENOM" id="CLU_3038995_0_0_2"/>